<organism evidence="1 2">
    <name type="scientific">Flavobacterium succinicans</name>
    <dbReference type="NCBI Taxonomy" id="29536"/>
    <lineage>
        <taxon>Bacteria</taxon>
        <taxon>Pseudomonadati</taxon>
        <taxon>Bacteroidota</taxon>
        <taxon>Flavobacteriia</taxon>
        <taxon>Flavobacteriales</taxon>
        <taxon>Flavobacteriaceae</taxon>
        <taxon>Flavobacterium</taxon>
    </lineage>
</organism>
<dbReference type="OrthoDB" id="1288644at2"/>
<keyword evidence="2" id="KW-1185">Reference proteome</keyword>
<evidence type="ECO:0000313" key="1">
    <source>
        <dbReference type="EMBL" id="OAZ03774.1"/>
    </source>
</evidence>
<evidence type="ECO:0008006" key="3">
    <source>
        <dbReference type="Google" id="ProtNLM"/>
    </source>
</evidence>
<evidence type="ECO:0000313" key="2">
    <source>
        <dbReference type="Proteomes" id="UP000093807"/>
    </source>
</evidence>
<dbReference type="PATRIC" id="fig|29536.5.peg.2142"/>
<accession>A0A199XR23</accession>
<reference evidence="1 2" key="1">
    <citation type="submission" date="2016-06" db="EMBL/GenBank/DDBJ databases">
        <title>Draft genome sequence of Flavobacterium succinicans strain DD5b.</title>
        <authorList>
            <person name="Poehlein A."/>
            <person name="Daniel R."/>
            <person name="Simeonova D.D."/>
        </authorList>
    </citation>
    <scope>NUCLEOTIDE SEQUENCE [LARGE SCALE GENOMIC DNA]</scope>
    <source>
        <strain evidence="1 2">DD5b</strain>
    </source>
</reference>
<protein>
    <recommendedName>
        <fullName evidence="3">DUF4836 family protein</fullName>
    </recommendedName>
</protein>
<gene>
    <name evidence="1" type="ORF">FLB_20520</name>
</gene>
<dbReference type="Proteomes" id="UP000093807">
    <property type="component" value="Unassembled WGS sequence"/>
</dbReference>
<dbReference type="EMBL" id="JMTM01000053">
    <property type="protein sequence ID" value="OAZ03774.1"/>
    <property type="molecule type" value="Genomic_DNA"/>
</dbReference>
<comment type="caution">
    <text evidence="1">The sequence shown here is derived from an EMBL/GenBank/DDBJ whole genome shotgun (WGS) entry which is preliminary data.</text>
</comment>
<proteinExistence type="predicted"/>
<name>A0A199XR23_9FLAO</name>
<dbReference type="RefSeq" id="WP_064715832.1">
    <property type="nucleotide sequence ID" value="NZ_JMTM01000053.1"/>
</dbReference>
<dbReference type="AlphaFoldDB" id="A0A199XR23"/>
<sequence length="621" mass="70993">MKSLLTYLFLLISYIGFCQQPSKNYDYFVQYNGAQFTKKVKIEQLTNHPLLNKLQKENADFHTNEFTALFDLEKNASVVGNFTDSITYYQATIPIRNKEKLKAFLTKRNEKKANSDSITKFEIQEFGNYAMLNSTDQKFTIAWNDSYLVFFELTKKYSDIAPKRDVIVDSVAAPTVTGETYGDPAETSPVEEIQEEVVVDVAPPADAPVEYETNDATTEDTYSNDTYYAAYETQRIAFDSIQKIKQINFTKSLFEKGFVAPTSSKINPTADISSWVNYGGFLTNLSSSFSTLTQLGAYGKYLPLQKGIDTFIKGMNFDFYFDNDNARIEETIEYSKPIADMMGKINDRKINKKIFAYFPEQEPLGYFSYHFNSKALLENMPHMIGEIFLNTVFMNEDFSFVTDLITTLVDEKATATLFDGDISLFLHEVKSKEVKTKTFEYDENYESVEVEKMVTKTIPEFTMIFTATHATFYDKLIDLGVRKKMLLSKNGFYEIVGTSEFGTVYIVKNQDVLVVTNLLEQTQTNEGNFKNGIQKSLKQNTISAAFDIQKMADTYLKTEKNNTKDKKYLNAFASKFKTISMESPKKVTDNKLKVDLRLNTVKGDKNIMLQTLDLIDEISQK</sequence>